<dbReference type="EMBL" id="CP110424">
    <property type="protein sequence ID" value="WAQ84379.1"/>
    <property type="molecule type" value="Genomic_DNA"/>
</dbReference>
<evidence type="ECO:0000313" key="1">
    <source>
        <dbReference type="EMBL" id="WAQ84379.1"/>
    </source>
</evidence>
<evidence type="ECO:0000313" key="2">
    <source>
        <dbReference type="Proteomes" id="UP001164743"/>
    </source>
</evidence>
<keyword evidence="2" id="KW-1185">Reference proteome</keyword>
<name>A0ABY7CGZ0_9BASI</name>
<dbReference type="GeneID" id="77809652"/>
<accession>A0ABY7CGZ0</accession>
<protein>
    <submittedName>
        <fullName evidence="1">Uncharacterized protein</fullName>
    </submittedName>
</protein>
<proteinExistence type="predicted"/>
<dbReference type="Proteomes" id="UP001164743">
    <property type="component" value="Chromosome 4A"/>
</dbReference>
<gene>
    <name evidence="1" type="ORF">PtA15_4A832</name>
</gene>
<sequence length="549" mass="62710">MSMHTVASEYCASTKVHLVRTGLGEKRLKTKNKQRLKVGNAKGVDQRNLEDVGNLATSEFATQLGCSIEEDNEASVIAKHIDSLLASQENVKLEMRKRWKERVKMAFEPSQATNPGEIYRGVIKGKLSNVVHASQPLLREIFQLLQTGASSTGRLSEVESNRLTAKSSALAFQIFEAQLQLSNCQNHLALDELRNQTYDGLKFLWNSNPDLVVLQLERCATVNPGLNKYELHRRIVTLTTQISQKTIVENWMLIKKGLIERHKIKTSFLNELEKYYLLNEEFPDEFAWSEMCFFGKEPNPKALRKIGETPSHLYHLIIGQFEFHRRQRGNKQILLTKPQWNLSSDIYENLRKAERSNGVNVWNISHLIVFLGLGESKQFELCHKDEVRNHVQLLDSIICLSPWYKEIPWFESADRAWLRDTFKEEYDQQMNRLLDAAKKVTENEQLSAHSNRVPEVLSGGNIADGVIAILLAGKAEAKLKVTDQGLDARILALIKLLQDHNTHTDGGTDWESVWKSLPSELELTREQRKFAATWLQENWAPGSTSVDRN</sequence>
<reference evidence="1" key="1">
    <citation type="submission" date="2022-10" db="EMBL/GenBank/DDBJ databases">
        <title>Puccinia triticina Genome sequencing and assembly.</title>
        <authorList>
            <person name="Li C."/>
        </authorList>
    </citation>
    <scope>NUCLEOTIDE SEQUENCE</scope>
    <source>
        <strain evidence="1">Pt15</strain>
    </source>
</reference>
<dbReference type="RefSeq" id="XP_053019934.1">
    <property type="nucleotide sequence ID" value="XM_053168757.1"/>
</dbReference>
<organism evidence="1 2">
    <name type="scientific">Puccinia triticina</name>
    <dbReference type="NCBI Taxonomy" id="208348"/>
    <lineage>
        <taxon>Eukaryota</taxon>
        <taxon>Fungi</taxon>
        <taxon>Dikarya</taxon>
        <taxon>Basidiomycota</taxon>
        <taxon>Pucciniomycotina</taxon>
        <taxon>Pucciniomycetes</taxon>
        <taxon>Pucciniales</taxon>
        <taxon>Pucciniaceae</taxon>
        <taxon>Puccinia</taxon>
    </lineage>
</organism>